<name>A0A3A6PEZ4_9BACL</name>
<proteinExistence type="predicted"/>
<dbReference type="OrthoDB" id="2448479at2"/>
<organism evidence="2 3">
    <name type="scientific">Paenibacillus pinisoli</name>
    <dbReference type="NCBI Taxonomy" id="1276110"/>
    <lineage>
        <taxon>Bacteria</taxon>
        <taxon>Bacillati</taxon>
        <taxon>Bacillota</taxon>
        <taxon>Bacilli</taxon>
        <taxon>Bacillales</taxon>
        <taxon>Paenibacillaceae</taxon>
        <taxon>Paenibacillus</taxon>
    </lineage>
</organism>
<feature type="transmembrane region" description="Helical" evidence="1">
    <location>
        <begin position="197"/>
        <end position="219"/>
    </location>
</feature>
<accession>A0A3A6PEZ4</accession>
<feature type="transmembrane region" description="Helical" evidence="1">
    <location>
        <begin position="63"/>
        <end position="85"/>
    </location>
</feature>
<sequence length="420" mass="47866">MMTPSGLFFFRLKRNIKEQAKAWSSVLDWTVLLYILVPAILVFGGLYREIWLETPKWAAGVPWFLLLSIVLFLIMAFGVRIRIFVDEADRLFLLQQSRWLKQLKRYGMIYSFLMQALVLVPPFLVALPFLVGVEQAKLKEIGAAYLYSLLFAMLMSMTIHMLAGMFRKWRLIVMEAIVLLIGAAAYVYPILTLKPEASIFGEALAGAAVLLIIVVIVYLRRPIQFETEVKNERSARLSSTELLMSQVIERKPVMKLKKPLFMRRSGRLFKKSDTGTIIAELRIIAFIRSLSTLRIGLGFLSVTTGALIAVPASAGFALIGGFLFLIVPWLRAQWEQWRNEEFVGQFPWNTADMFAGLRISRFWLLLPNMMIWSAVAGFRLLGLWAVLPSMVACVLIWRVAHTREWRRPALKAEASNAGRD</sequence>
<dbReference type="Pfam" id="PF05975">
    <property type="entry name" value="EcsB"/>
    <property type="match status" value="1"/>
</dbReference>
<protein>
    <submittedName>
        <fullName evidence="2">Uncharacterized protein</fullName>
    </submittedName>
</protein>
<gene>
    <name evidence="2" type="ORF">D3P09_13135</name>
</gene>
<evidence type="ECO:0000313" key="2">
    <source>
        <dbReference type="EMBL" id="RJX40292.1"/>
    </source>
</evidence>
<feature type="transmembrane region" description="Helical" evidence="1">
    <location>
        <begin position="370"/>
        <end position="397"/>
    </location>
</feature>
<keyword evidence="1" id="KW-0472">Membrane</keyword>
<dbReference type="InterPro" id="IPR010288">
    <property type="entry name" value="EcsB_ABC"/>
</dbReference>
<dbReference type="EMBL" id="QXQB01000002">
    <property type="protein sequence ID" value="RJX40292.1"/>
    <property type="molecule type" value="Genomic_DNA"/>
</dbReference>
<keyword evidence="3" id="KW-1185">Reference proteome</keyword>
<feature type="transmembrane region" description="Helical" evidence="1">
    <location>
        <begin position="106"/>
        <end position="131"/>
    </location>
</feature>
<comment type="caution">
    <text evidence="2">The sequence shown here is derived from an EMBL/GenBank/DDBJ whole genome shotgun (WGS) entry which is preliminary data.</text>
</comment>
<reference evidence="2 3" key="1">
    <citation type="submission" date="2018-09" db="EMBL/GenBank/DDBJ databases">
        <title>Paenibacillus aracenensis nov. sp. isolated from a cave in southern Spain.</title>
        <authorList>
            <person name="Jurado V."/>
            <person name="Gutierrez-Patricio S."/>
            <person name="Gonzalez-Pimentel J.L."/>
            <person name="Miller A.Z."/>
            <person name="Laiz L."/>
            <person name="Saiz-Jimenez C."/>
        </authorList>
    </citation>
    <scope>NUCLEOTIDE SEQUENCE [LARGE SCALE GENOMIC DNA]</scope>
    <source>
        <strain evidence="2 3">JCM 19203</strain>
    </source>
</reference>
<feature type="transmembrane region" description="Helical" evidence="1">
    <location>
        <begin position="21"/>
        <end position="43"/>
    </location>
</feature>
<dbReference type="RefSeq" id="WP_120110445.1">
    <property type="nucleotide sequence ID" value="NZ_QXQB01000002.1"/>
</dbReference>
<dbReference type="Proteomes" id="UP000267798">
    <property type="component" value="Unassembled WGS sequence"/>
</dbReference>
<feature type="transmembrane region" description="Helical" evidence="1">
    <location>
        <begin position="143"/>
        <end position="164"/>
    </location>
</feature>
<evidence type="ECO:0000313" key="3">
    <source>
        <dbReference type="Proteomes" id="UP000267798"/>
    </source>
</evidence>
<feature type="transmembrane region" description="Helical" evidence="1">
    <location>
        <begin position="297"/>
        <end position="330"/>
    </location>
</feature>
<keyword evidence="1" id="KW-0812">Transmembrane</keyword>
<keyword evidence="1" id="KW-1133">Transmembrane helix</keyword>
<feature type="transmembrane region" description="Helical" evidence="1">
    <location>
        <begin position="171"/>
        <end position="191"/>
    </location>
</feature>
<dbReference type="GO" id="GO:0016020">
    <property type="term" value="C:membrane"/>
    <property type="evidence" value="ECO:0007669"/>
    <property type="project" value="InterPro"/>
</dbReference>
<dbReference type="AlphaFoldDB" id="A0A3A6PEZ4"/>
<evidence type="ECO:0000256" key="1">
    <source>
        <dbReference type="SAM" id="Phobius"/>
    </source>
</evidence>